<keyword evidence="1" id="KW-1133">Transmembrane helix</keyword>
<accession>A0A8G1VXW2</accession>
<organism evidence="2 3">
    <name type="scientific">Aspergillus fijiensis CBS 313.89</name>
    <dbReference type="NCBI Taxonomy" id="1448319"/>
    <lineage>
        <taxon>Eukaryota</taxon>
        <taxon>Fungi</taxon>
        <taxon>Dikarya</taxon>
        <taxon>Ascomycota</taxon>
        <taxon>Pezizomycotina</taxon>
        <taxon>Eurotiomycetes</taxon>
        <taxon>Eurotiomycetidae</taxon>
        <taxon>Eurotiales</taxon>
        <taxon>Aspergillaceae</taxon>
        <taxon>Aspergillus</taxon>
    </lineage>
</organism>
<dbReference type="AlphaFoldDB" id="A0A8G1VXW2"/>
<reference evidence="2 3" key="1">
    <citation type="submission" date="2018-02" db="EMBL/GenBank/DDBJ databases">
        <title>The genomes of Aspergillus section Nigri reveals drivers in fungal speciation.</title>
        <authorList>
            <consortium name="DOE Joint Genome Institute"/>
            <person name="Vesth T.C."/>
            <person name="Nybo J."/>
            <person name="Theobald S."/>
            <person name="Brandl J."/>
            <person name="Frisvad J.C."/>
            <person name="Nielsen K.F."/>
            <person name="Lyhne E.K."/>
            <person name="Kogle M.E."/>
            <person name="Kuo A."/>
            <person name="Riley R."/>
            <person name="Clum A."/>
            <person name="Nolan M."/>
            <person name="Lipzen A."/>
            <person name="Salamov A."/>
            <person name="Henrissat B."/>
            <person name="Wiebenga A."/>
            <person name="De vries R.P."/>
            <person name="Grigoriev I.V."/>
            <person name="Mortensen U.H."/>
            <person name="Andersen M.R."/>
            <person name="Baker S.E."/>
        </authorList>
    </citation>
    <scope>NUCLEOTIDE SEQUENCE [LARGE SCALE GENOMIC DNA]</scope>
    <source>
        <strain evidence="2 3">CBS 313.89</strain>
    </source>
</reference>
<sequence>MLDWRVVCYQRSHFWPRPVKNIPVFLQFSPRSQQGVDFRGNGPSVTLTGHVSGNSGQCKGPALGSSLVGYGQSARTQDTLWPAQRDVEGDLKGEFSIWMIGWLLISLGAVVVVVVPFFPPFFVALSAHVTFVNAYLPPCHLAKTSCK</sequence>
<dbReference type="GeneID" id="63856371"/>
<evidence type="ECO:0000313" key="2">
    <source>
        <dbReference type="EMBL" id="RAK76622.1"/>
    </source>
</evidence>
<gene>
    <name evidence="2" type="ORF">BO72DRAFT_123764</name>
</gene>
<name>A0A8G1VXW2_9EURO</name>
<feature type="transmembrane region" description="Helical" evidence="1">
    <location>
        <begin position="95"/>
        <end position="118"/>
    </location>
</feature>
<keyword evidence="1" id="KW-0472">Membrane</keyword>
<evidence type="ECO:0000313" key="3">
    <source>
        <dbReference type="Proteomes" id="UP000249789"/>
    </source>
</evidence>
<keyword evidence="1" id="KW-0812">Transmembrane</keyword>
<dbReference type="RefSeq" id="XP_040800632.1">
    <property type="nucleotide sequence ID" value="XM_040939038.1"/>
</dbReference>
<dbReference type="Proteomes" id="UP000249789">
    <property type="component" value="Unassembled WGS sequence"/>
</dbReference>
<dbReference type="EMBL" id="KZ824647">
    <property type="protein sequence ID" value="RAK76622.1"/>
    <property type="molecule type" value="Genomic_DNA"/>
</dbReference>
<proteinExistence type="predicted"/>
<protein>
    <submittedName>
        <fullName evidence="2">Uncharacterized protein</fullName>
    </submittedName>
</protein>
<keyword evidence="3" id="KW-1185">Reference proteome</keyword>
<dbReference type="VEuPathDB" id="FungiDB:BO72DRAFT_123764"/>
<evidence type="ECO:0000256" key="1">
    <source>
        <dbReference type="SAM" id="Phobius"/>
    </source>
</evidence>